<feature type="domain" description="Integrase SAM-like N-terminal" evidence="3">
    <location>
        <begin position="20"/>
        <end position="77"/>
    </location>
</feature>
<keyword evidence="5" id="KW-1185">Reference proteome</keyword>
<proteinExistence type="inferred from homology"/>
<reference evidence="4 5" key="1">
    <citation type="submission" date="2020-07" db="EMBL/GenBank/DDBJ databases">
        <title>Vallitalea guaymasensis genome.</title>
        <authorList>
            <person name="Postec A."/>
        </authorList>
    </citation>
    <scope>NUCLEOTIDE SEQUENCE [LARGE SCALE GENOMIC DNA]</scope>
    <source>
        <strain evidence="4 5">Ra1766G1</strain>
    </source>
</reference>
<dbReference type="GO" id="GO:0003677">
    <property type="term" value="F:DNA binding"/>
    <property type="evidence" value="ECO:0007669"/>
    <property type="project" value="UniProtKB-KW"/>
</dbReference>
<dbReference type="SUPFAM" id="SSF56349">
    <property type="entry name" value="DNA breaking-rejoining enzymes"/>
    <property type="match status" value="1"/>
</dbReference>
<accession>A0A8J8SCF1</accession>
<organism evidence="4 5">
    <name type="scientific">Vallitalea guaymasensis</name>
    <dbReference type="NCBI Taxonomy" id="1185412"/>
    <lineage>
        <taxon>Bacteria</taxon>
        <taxon>Bacillati</taxon>
        <taxon>Bacillota</taxon>
        <taxon>Clostridia</taxon>
        <taxon>Lachnospirales</taxon>
        <taxon>Vallitaleaceae</taxon>
        <taxon>Vallitalea</taxon>
    </lineage>
</organism>
<name>A0A8J8SCF1_9FIRM</name>
<evidence type="ECO:0000313" key="5">
    <source>
        <dbReference type="Proteomes" id="UP000677305"/>
    </source>
</evidence>
<dbReference type="InterPro" id="IPR011010">
    <property type="entry name" value="DNA_brk_join_enz"/>
</dbReference>
<protein>
    <recommendedName>
        <fullName evidence="3">Integrase SAM-like N-terminal domain-containing protein</fullName>
    </recommendedName>
</protein>
<dbReference type="KEGG" id="vgu:HYG85_12090"/>
<dbReference type="RefSeq" id="WP_212693625.1">
    <property type="nucleotide sequence ID" value="NZ_CP058561.1"/>
</dbReference>
<dbReference type="InterPro" id="IPR004107">
    <property type="entry name" value="Integrase_SAM-like_N"/>
</dbReference>
<evidence type="ECO:0000259" key="3">
    <source>
        <dbReference type="Pfam" id="PF14659"/>
    </source>
</evidence>
<dbReference type="EMBL" id="CP058561">
    <property type="protein sequence ID" value="QUH29604.1"/>
    <property type="molecule type" value="Genomic_DNA"/>
</dbReference>
<keyword evidence="2" id="KW-0238">DNA-binding</keyword>
<dbReference type="Pfam" id="PF14659">
    <property type="entry name" value="Phage_int_SAM_3"/>
    <property type="match status" value="1"/>
</dbReference>
<dbReference type="InterPro" id="IPR010998">
    <property type="entry name" value="Integrase_recombinase_N"/>
</dbReference>
<dbReference type="GO" id="GO:0015074">
    <property type="term" value="P:DNA integration"/>
    <property type="evidence" value="ECO:0007669"/>
    <property type="project" value="InterPro"/>
</dbReference>
<dbReference type="AlphaFoldDB" id="A0A8J8SCF1"/>
<dbReference type="Proteomes" id="UP000677305">
    <property type="component" value="Chromosome"/>
</dbReference>
<sequence length="111" mass="13333">MREYLNEHEKNKHLLSGHITMRQYCEIWYDNYVVLNVKLNTQKRYRLMMKNHIIPYFGDMNIKEIKPIILQNYYTHLTKPKVIGGAGFLVQQHLNIIGYYIKCSNMRLVGK</sequence>
<evidence type="ECO:0000256" key="1">
    <source>
        <dbReference type="ARBA" id="ARBA00008857"/>
    </source>
</evidence>
<comment type="similarity">
    <text evidence="1">Belongs to the 'phage' integrase family.</text>
</comment>
<evidence type="ECO:0000313" key="4">
    <source>
        <dbReference type="EMBL" id="QUH29604.1"/>
    </source>
</evidence>
<gene>
    <name evidence="4" type="ORF">HYG85_12090</name>
</gene>
<dbReference type="Gene3D" id="1.10.150.130">
    <property type="match status" value="1"/>
</dbReference>
<evidence type="ECO:0000256" key="2">
    <source>
        <dbReference type="ARBA" id="ARBA00023125"/>
    </source>
</evidence>